<dbReference type="Gene3D" id="3.30.530.20">
    <property type="match status" value="1"/>
</dbReference>
<protein>
    <recommendedName>
        <fullName evidence="3">ATPase</fullName>
    </recommendedName>
</protein>
<sequence>MTQNLAPNGATHAVPGKGRFATLTFERDVAAPVVVLWEAWTAPTARAVWAAPSPSVTVEFLEADSRVGGREISLCKVEGQPDIRCECGWLALQPTWRSINYEVISSEGVTQSVALVTADISGTQERSRLAVTVQLSSLAEDMEAGYQEGFGARLMAEGKAAGRPRSALDMIAAIASANDCAVVTDNEKDFAGLQIINPLRECSRRMTQRAFPASGLKASQPGNLDDATIGSPRLVAAEATQKRGAPWKSKKSRVSVSYSLRRPSISIRRIATISLLRLRKRDSVLEIADDNLRILIVSSMRSNHGQPSLHPASAHLHQV</sequence>
<dbReference type="RefSeq" id="WP_407866619.1">
    <property type="nucleotide sequence ID" value="NZ_BAAFZP010000002.1"/>
</dbReference>
<dbReference type="Gene3D" id="3.40.50.1010">
    <property type="entry name" value="5'-nuclease"/>
    <property type="match status" value="1"/>
</dbReference>
<reference evidence="1 2" key="1">
    <citation type="submission" date="2024-10" db="EMBL/GenBank/DDBJ databases">
        <title>Isolation, draft genome sequencing and identification of Phyllobacterium sp. NSA23, isolated from leaf soil.</title>
        <authorList>
            <person name="Akita H."/>
        </authorList>
    </citation>
    <scope>NUCLEOTIDE SEQUENCE [LARGE SCALE GENOMIC DNA]</scope>
    <source>
        <strain evidence="1 2">NSA23</strain>
    </source>
</reference>
<dbReference type="SUPFAM" id="SSF88723">
    <property type="entry name" value="PIN domain-like"/>
    <property type="match status" value="1"/>
</dbReference>
<name>A0ABQ0H5H8_9HYPH</name>
<proteinExistence type="predicted"/>
<dbReference type="Proteomes" id="UP001628091">
    <property type="component" value="Unassembled WGS sequence"/>
</dbReference>
<evidence type="ECO:0008006" key="3">
    <source>
        <dbReference type="Google" id="ProtNLM"/>
    </source>
</evidence>
<keyword evidence="2" id="KW-1185">Reference proteome</keyword>
<organism evidence="1 2">
    <name type="scientific">Phyllobacterium phragmitis</name>
    <dbReference type="NCBI Taxonomy" id="2670329"/>
    <lineage>
        <taxon>Bacteria</taxon>
        <taxon>Pseudomonadati</taxon>
        <taxon>Pseudomonadota</taxon>
        <taxon>Alphaproteobacteria</taxon>
        <taxon>Hyphomicrobiales</taxon>
        <taxon>Phyllobacteriaceae</taxon>
        <taxon>Phyllobacterium</taxon>
    </lineage>
</organism>
<gene>
    <name evidence="1" type="ORF">PPNSA23_40980</name>
</gene>
<accession>A0ABQ0H5H8</accession>
<dbReference type="InterPro" id="IPR023393">
    <property type="entry name" value="START-like_dom_sf"/>
</dbReference>
<evidence type="ECO:0000313" key="1">
    <source>
        <dbReference type="EMBL" id="GAB1584155.1"/>
    </source>
</evidence>
<comment type="caution">
    <text evidence="1">The sequence shown here is derived from an EMBL/GenBank/DDBJ whole genome shotgun (WGS) entry which is preliminary data.</text>
</comment>
<dbReference type="SUPFAM" id="SSF55961">
    <property type="entry name" value="Bet v1-like"/>
    <property type="match status" value="1"/>
</dbReference>
<dbReference type="InterPro" id="IPR029060">
    <property type="entry name" value="PIN-like_dom_sf"/>
</dbReference>
<evidence type="ECO:0000313" key="2">
    <source>
        <dbReference type="Proteomes" id="UP001628091"/>
    </source>
</evidence>
<dbReference type="EMBL" id="BAAFZP010000002">
    <property type="protein sequence ID" value="GAB1584155.1"/>
    <property type="molecule type" value="Genomic_DNA"/>
</dbReference>